<reference evidence="2 3" key="1">
    <citation type="submission" date="2023-09" db="EMBL/GenBank/DDBJ databases">
        <title>Multi-omics analysis of a traditional fermented food reveals byproduct-associated fungal strains for waste-to-food upcycling.</title>
        <authorList>
            <consortium name="Lawrence Berkeley National Laboratory"/>
            <person name="Rekdal V.M."/>
            <person name="Villalobos-Escobedo J.M."/>
            <person name="Rodriguez-Valeron N."/>
            <person name="Garcia M.O."/>
            <person name="Vasquez D.P."/>
            <person name="Damayanti I."/>
            <person name="Sorensen P.M."/>
            <person name="Baidoo E.E."/>
            <person name="De Carvalho A.C."/>
            <person name="Riley R."/>
            <person name="Lipzen A."/>
            <person name="He G."/>
            <person name="Yan M."/>
            <person name="Haridas S."/>
            <person name="Daum C."/>
            <person name="Yoshinaga Y."/>
            <person name="Ng V."/>
            <person name="Grigoriev I.V."/>
            <person name="Munk R."/>
            <person name="Nuraida L."/>
            <person name="Wijaya C.H."/>
            <person name="Morales P.-C."/>
            <person name="Keasling J.D."/>
        </authorList>
    </citation>
    <scope>NUCLEOTIDE SEQUENCE [LARGE SCALE GENOMIC DNA]</scope>
    <source>
        <strain evidence="2 3">FGSC 2613</strain>
    </source>
</reference>
<feature type="transmembrane region" description="Helical" evidence="1">
    <location>
        <begin position="6"/>
        <end position="27"/>
    </location>
</feature>
<gene>
    <name evidence="2" type="ORF">QR685DRAFT_531278</name>
</gene>
<keyword evidence="1" id="KW-1133">Transmembrane helix</keyword>
<evidence type="ECO:0000313" key="2">
    <source>
        <dbReference type="EMBL" id="KAL0468594.1"/>
    </source>
</evidence>
<protein>
    <submittedName>
        <fullName evidence="2">Uncharacterized protein</fullName>
    </submittedName>
</protein>
<comment type="caution">
    <text evidence="2">The sequence shown here is derived from an EMBL/GenBank/DDBJ whole genome shotgun (WGS) entry which is preliminary data.</text>
</comment>
<evidence type="ECO:0000256" key="1">
    <source>
        <dbReference type="SAM" id="Phobius"/>
    </source>
</evidence>
<organism evidence="2 3">
    <name type="scientific">Neurospora intermedia</name>
    <dbReference type="NCBI Taxonomy" id="5142"/>
    <lineage>
        <taxon>Eukaryota</taxon>
        <taxon>Fungi</taxon>
        <taxon>Dikarya</taxon>
        <taxon>Ascomycota</taxon>
        <taxon>Pezizomycotina</taxon>
        <taxon>Sordariomycetes</taxon>
        <taxon>Sordariomycetidae</taxon>
        <taxon>Sordariales</taxon>
        <taxon>Sordariaceae</taxon>
        <taxon>Neurospora</taxon>
    </lineage>
</organism>
<dbReference type="Proteomes" id="UP001451303">
    <property type="component" value="Unassembled WGS sequence"/>
</dbReference>
<dbReference type="EMBL" id="JAVLET010000007">
    <property type="protein sequence ID" value="KAL0468594.1"/>
    <property type="molecule type" value="Genomic_DNA"/>
</dbReference>
<sequence>MDSAGYAVVLSHVPSIPLVLFISRSLFLFRFSFFWKPIGVQGRADADGCPFQMESGPDRLDDPRWDTASLHWPKKKDARSAARHLFSSTRRLSVCQCVCVRWHGMSHIGRSVGMAGWLAGWLGWHNRSRRASIHQSRIPSLRFSISPIPSSSIYLSLFFNQKATSTYRRDHCLATLPYASDDSTAHCYPPLFQSRPRMAARLLIHQQQIRTCF</sequence>
<proteinExistence type="predicted"/>
<keyword evidence="3" id="KW-1185">Reference proteome</keyword>
<name>A0ABR3D7E1_NEUIN</name>
<keyword evidence="1" id="KW-0472">Membrane</keyword>
<keyword evidence="1" id="KW-0812">Transmembrane</keyword>
<evidence type="ECO:0000313" key="3">
    <source>
        <dbReference type="Proteomes" id="UP001451303"/>
    </source>
</evidence>
<accession>A0ABR3D7E1</accession>